<evidence type="ECO:0000256" key="4">
    <source>
        <dbReference type="ARBA" id="ARBA00022825"/>
    </source>
</evidence>
<dbReference type="GO" id="GO:0005886">
    <property type="term" value="C:plasma membrane"/>
    <property type="evidence" value="ECO:0007669"/>
    <property type="project" value="TreeGrafter"/>
</dbReference>
<dbReference type="InterPro" id="IPR036852">
    <property type="entry name" value="Peptidase_S8/S53_dom_sf"/>
</dbReference>
<dbReference type="SUPFAM" id="SSF103515">
    <property type="entry name" value="Autotransporter"/>
    <property type="match status" value="1"/>
</dbReference>
<sequence>MSPPPAPSFDPSYDHLIPTGVIQAWTDGSPDGGVTLLQGQGVKVGIVDSGAQSTLPALAGRITWYQNYVGTDTSTQDAYGHGTLVTAEIGGVPVAQGAYGLPFRGGVAPAASLYVARALSDQGNGSDPDFVQAINDMAALGVRLFNVSAGSSTSITQAVTRQTTEGNTSLVWEARAYHTLIDKDALIVWAAGNFGDADVSQNAGLPYVAPQYAHHWLAVVNVALNSSGQPNGLDTGVSSTACGVAASWCLAAPGLFYGVPVPGTSFPDGVSEGTSNAAPIVTGVAALVWQKFPWMSASNVQEVLLGTATSLGDPALYGYGMVNADKAVKGPALLDWGTFEVNVPAGTSAIFANDLSGAGSLLVANAGTGALVLSGQDRYTGGTVVQSGLLQVNGTLASAVTVGSGGVLGGSGVVSGSVSSAAHGAVSTQYGALRIQGNYLASASALTIVRAGTPLTVTGSATVAGSTLSVDVPSGYVAKSVEPMIQANGGLNGTFGALTVLGGVYVSGTLSYTSTEAEVSLSRTPAVAIAAAAAPVTAVAIHQAAAHIDHALTVADGWASNATPGHEGFLAAAVQFQQAPTLAAAAASIDSLSGQIHASTQALTLEQGQIINRSFADRFAQGMDEAGAWMQLIGSNGEIGRSGFASGKFDGGGAVLGADLLLSERFTAGAAFDWDTMHASYGGMTGSGKSNTIGASLYGRYDVGALYVAGRLGQDWVSSHVNRYALLGESSQTIASDRDDRLGVAYLESGYRVVLGGGTLTPFMATSYDHLRSGAFAESGAGGWGLMVTAQSHDQLDGQLGLRFSMEWDGRAGHSGLTAYALWQSVLSGLDTSLRASFVGVPAATFAVSGVQVPRNAGWFGIGWSTRADHGWSWFLNADGQVSGGPTRSLSLTAGVRRAW</sequence>
<evidence type="ECO:0000256" key="2">
    <source>
        <dbReference type="ARBA" id="ARBA00022729"/>
    </source>
</evidence>
<reference evidence="7 8" key="1">
    <citation type="submission" date="2020-08" db="EMBL/GenBank/DDBJ databases">
        <title>Dyella sp. G9 isolated from forest soil.</title>
        <authorList>
            <person name="Fu J."/>
            <person name="Qiu L."/>
        </authorList>
    </citation>
    <scope>NUCLEOTIDE SEQUENCE [LARGE SCALE GENOMIC DNA]</scope>
    <source>
        <strain evidence="7 8">G9</strain>
    </source>
</reference>
<dbReference type="GO" id="GO:0016485">
    <property type="term" value="P:protein processing"/>
    <property type="evidence" value="ECO:0007669"/>
    <property type="project" value="TreeGrafter"/>
</dbReference>
<dbReference type="Gene3D" id="2.40.128.130">
    <property type="entry name" value="Autotransporter beta-domain"/>
    <property type="match status" value="1"/>
</dbReference>
<dbReference type="InterPro" id="IPR000209">
    <property type="entry name" value="Peptidase_S8/S53_dom"/>
</dbReference>
<evidence type="ECO:0000259" key="6">
    <source>
        <dbReference type="PROSITE" id="PS51208"/>
    </source>
</evidence>
<dbReference type="Pfam" id="PF03797">
    <property type="entry name" value="Autotransporter"/>
    <property type="match status" value="1"/>
</dbReference>
<evidence type="ECO:0000313" key="8">
    <source>
        <dbReference type="Proteomes" id="UP000515873"/>
    </source>
</evidence>
<feature type="active site" description="Charge relay system" evidence="5">
    <location>
        <position position="81"/>
    </location>
</feature>
<keyword evidence="4 5" id="KW-0720">Serine protease</keyword>
<dbReference type="InterPro" id="IPR013425">
    <property type="entry name" value="Autotrns_rpt"/>
</dbReference>
<feature type="active site" description="Charge relay system" evidence="5">
    <location>
        <position position="48"/>
    </location>
</feature>
<dbReference type="PANTHER" id="PTHR42884:SF14">
    <property type="entry name" value="NEUROENDOCRINE CONVERTASE 1"/>
    <property type="match status" value="1"/>
</dbReference>
<organism evidence="7 8">
    <name type="scientific">Dyella telluris</name>
    <dbReference type="NCBI Taxonomy" id="2763498"/>
    <lineage>
        <taxon>Bacteria</taxon>
        <taxon>Pseudomonadati</taxon>
        <taxon>Pseudomonadota</taxon>
        <taxon>Gammaproteobacteria</taxon>
        <taxon>Lysobacterales</taxon>
        <taxon>Rhodanobacteraceae</taxon>
        <taxon>Dyella</taxon>
    </lineage>
</organism>
<dbReference type="Proteomes" id="UP000515873">
    <property type="component" value="Chromosome"/>
</dbReference>
<dbReference type="PROSITE" id="PS51208">
    <property type="entry name" value="AUTOTRANSPORTER"/>
    <property type="match status" value="1"/>
</dbReference>
<dbReference type="PANTHER" id="PTHR42884">
    <property type="entry name" value="PROPROTEIN CONVERTASE SUBTILISIN/KEXIN-RELATED"/>
    <property type="match status" value="1"/>
</dbReference>
<protein>
    <submittedName>
        <fullName evidence="7">Autotransporter domain-containing protein</fullName>
    </submittedName>
</protein>
<proteinExistence type="inferred from homology"/>
<accession>A0A7G8Q006</accession>
<evidence type="ECO:0000256" key="1">
    <source>
        <dbReference type="ARBA" id="ARBA00022670"/>
    </source>
</evidence>
<gene>
    <name evidence="7" type="ORF">H8F01_13360</name>
</gene>
<keyword evidence="3 5" id="KW-0378">Hydrolase</keyword>
<keyword evidence="2" id="KW-0732">Signal</keyword>
<evidence type="ECO:0000256" key="3">
    <source>
        <dbReference type="ARBA" id="ARBA00022801"/>
    </source>
</evidence>
<dbReference type="AlphaFoldDB" id="A0A7G8Q006"/>
<dbReference type="Pfam" id="PF00082">
    <property type="entry name" value="Peptidase_S8"/>
    <property type="match status" value="1"/>
</dbReference>
<dbReference type="InterPro" id="IPR023828">
    <property type="entry name" value="Peptidase_S8_Ser-AS"/>
</dbReference>
<dbReference type="PRINTS" id="PR00723">
    <property type="entry name" value="SUBTILISIN"/>
</dbReference>
<keyword evidence="8" id="KW-1185">Reference proteome</keyword>
<dbReference type="SMART" id="SM00869">
    <property type="entry name" value="Autotransporter"/>
    <property type="match status" value="1"/>
</dbReference>
<name>A0A7G8Q006_9GAMM</name>
<feature type="active site" description="Charge relay system" evidence="5">
    <location>
        <position position="275"/>
    </location>
</feature>
<dbReference type="EMBL" id="CP060412">
    <property type="protein sequence ID" value="QNK00114.1"/>
    <property type="molecule type" value="Genomic_DNA"/>
</dbReference>
<dbReference type="GO" id="GO:0004252">
    <property type="term" value="F:serine-type endopeptidase activity"/>
    <property type="evidence" value="ECO:0007669"/>
    <property type="project" value="UniProtKB-UniRule"/>
</dbReference>
<dbReference type="KEGG" id="dtl:H8F01_13360"/>
<dbReference type="PROSITE" id="PS00138">
    <property type="entry name" value="SUBTILASE_SER"/>
    <property type="match status" value="1"/>
</dbReference>
<comment type="similarity">
    <text evidence="5">Belongs to the peptidase S8 family.</text>
</comment>
<dbReference type="InterPro" id="IPR005546">
    <property type="entry name" value="Autotransporte_beta"/>
</dbReference>
<dbReference type="CDD" id="cd04848">
    <property type="entry name" value="Peptidases_S8_Autotransporter_serine_protease_like"/>
    <property type="match status" value="1"/>
</dbReference>
<dbReference type="SUPFAM" id="SSF52743">
    <property type="entry name" value="Subtilisin-like"/>
    <property type="match status" value="1"/>
</dbReference>
<dbReference type="InterPro" id="IPR036709">
    <property type="entry name" value="Autotransporte_beta_dom_sf"/>
</dbReference>
<dbReference type="NCBIfam" id="TIGR02601">
    <property type="entry name" value="autotrns_rpt"/>
    <property type="match status" value="1"/>
</dbReference>
<dbReference type="RefSeq" id="WP_187055594.1">
    <property type="nucleotide sequence ID" value="NZ_CP060412.1"/>
</dbReference>
<feature type="domain" description="Autotransporter" evidence="6">
    <location>
        <begin position="621"/>
        <end position="900"/>
    </location>
</feature>
<dbReference type="Gene3D" id="3.40.50.200">
    <property type="entry name" value="Peptidase S8/S53 domain"/>
    <property type="match status" value="1"/>
</dbReference>
<evidence type="ECO:0000313" key="7">
    <source>
        <dbReference type="EMBL" id="QNK00114.1"/>
    </source>
</evidence>
<keyword evidence="1 5" id="KW-0645">Protease</keyword>
<evidence type="ECO:0000256" key="5">
    <source>
        <dbReference type="PROSITE-ProRule" id="PRU01240"/>
    </source>
</evidence>
<dbReference type="PROSITE" id="PS51892">
    <property type="entry name" value="SUBTILASE"/>
    <property type="match status" value="1"/>
</dbReference>
<dbReference type="InterPro" id="IPR034061">
    <property type="entry name" value="Peptidases_S8_Autotransporter"/>
</dbReference>
<dbReference type="InterPro" id="IPR015500">
    <property type="entry name" value="Peptidase_S8_subtilisin-rel"/>
</dbReference>